<gene>
    <name evidence="3" type="ORF">Fcan01_04030</name>
</gene>
<organism evidence="3 4">
    <name type="scientific">Folsomia candida</name>
    <name type="common">Springtail</name>
    <dbReference type="NCBI Taxonomy" id="158441"/>
    <lineage>
        <taxon>Eukaryota</taxon>
        <taxon>Metazoa</taxon>
        <taxon>Ecdysozoa</taxon>
        <taxon>Arthropoda</taxon>
        <taxon>Hexapoda</taxon>
        <taxon>Collembola</taxon>
        <taxon>Entomobryomorpha</taxon>
        <taxon>Isotomoidea</taxon>
        <taxon>Isotomidae</taxon>
        <taxon>Proisotominae</taxon>
        <taxon>Folsomia</taxon>
    </lineage>
</organism>
<sequence>MHLHKNCVPIAHVRPTTLSANEEPAPSTKPNQTTSSPSYIEDYFSVLDWLANPGLVLPLLTFTSNPPTWQQQQLSLARSRICSREESQTTHQIVLPDLTDSPPSVSLFSNVRNIIFPFEYSALFTHLNHLLSSSGEEPERIPNPIKSRKDSQNQIVKLGIMNEPIPLELILIVGGAAVSFLMFILICFCTRNRIDDRNYNQQVIDGGSMRTLCSQKFRMNEVKNVPTCPNPTSVANYNQQGMNISIVIGGGSVAEDHRRVDAHHQLSDDQSPCGGAVVTVRWLQLSPFRIKAAGVYIRWTDDADIQQPWGHCPSVPTLPRPMFPEPLLSREIERGGIEAYEERKYARLLVRLPWGL</sequence>
<dbReference type="AlphaFoldDB" id="A0A226EUV5"/>
<evidence type="ECO:0000256" key="2">
    <source>
        <dbReference type="SAM" id="Phobius"/>
    </source>
</evidence>
<proteinExistence type="predicted"/>
<evidence type="ECO:0000313" key="4">
    <source>
        <dbReference type="Proteomes" id="UP000198287"/>
    </source>
</evidence>
<keyword evidence="2" id="KW-0472">Membrane</keyword>
<comment type="caution">
    <text evidence="3">The sequence shown here is derived from an EMBL/GenBank/DDBJ whole genome shotgun (WGS) entry which is preliminary data.</text>
</comment>
<protein>
    <submittedName>
        <fullName evidence="3">Uncharacterized protein</fullName>
    </submittedName>
</protein>
<reference evidence="3 4" key="1">
    <citation type="submission" date="2015-12" db="EMBL/GenBank/DDBJ databases">
        <title>The genome of Folsomia candida.</title>
        <authorList>
            <person name="Faddeeva A."/>
            <person name="Derks M.F."/>
            <person name="Anvar Y."/>
            <person name="Smit S."/>
            <person name="Van Straalen N."/>
            <person name="Roelofs D."/>
        </authorList>
    </citation>
    <scope>NUCLEOTIDE SEQUENCE [LARGE SCALE GENOMIC DNA]</scope>
    <source>
        <strain evidence="3 4">VU population</strain>
        <tissue evidence="3">Whole body</tissue>
    </source>
</reference>
<feature type="transmembrane region" description="Helical" evidence="2">
    <location>
        <begin position="169"/>
        <end position="189"/>
    </location>
</feature>
<keyword evidence="4" id="KW-1185">Reference proteome</keyword>
<dbReference type="Proteomes" id="UP000198287">
    <property type="component" value="Unassembled WGS sequence"/>
</dbReference>
<accession>A0A226EUV5</accession>
<dbReference type="EMBL" id="LNIX01000002">
    <property type="protein sequence ID" value="OXA60396.1"/>
    <property type="molecule type" value="Genomic_DNA"/>
</dbReference>
<keyword evidence="2" id="KW-1133">Transmembrane helix</keyword>
<evidence type="ECO:0000256" key="1">
    <source>
        <dbReference type="SAM" id="MobiDB-lite"/>
    </source>
</evidence>
<feature type="region of interest" description="Disordered" evidence="1">
    <location>
        <begin position="14"/>
        <end position="36"/>
    </location>
</feature>
<name>A0A226EUV5_FOLCA</name>
<evidence type="ECO:0000313" key="3">
    <source>
        <dbReference type="EMBL" id="OXA60396.1"/>
    </source>
</evidence>
<keyword evidence="2" id="KW-0812">Transmembrane</keyword>